<keyword evidence="2" id="KW-1185">Reference proteome</keyword>
<proteinExistence type="predicted"/>
<accession>K0BBE7</accession>
<dbReference type="KEGG" id="nir:NSED_08840"/>
<evidence type="ECO:0000313" key="2">
    <source>
        <dbReference type="Proteomes" id="UP000006100"/>
    </source>
</evidence>
<dbReference type="HOGENOM" id="CLU_2257222_0_0_2"/>
<protein>
    <submittedName>
        <fullName evidence="1">Uncharacterized protein</fullName>
    </submittedName>
</protein>
<name>K0BBE7_9ARCH</name>
<gene>
    <name evidence="1" type="ORF">NSED_08840</name>
</gene>
<dbReference type="AlphaFoldDB" id="K0BBE7"/>
<dbReference type="RefSeq" id="WP_014965925.1">
    <property type="nucleotide sequence ID" value="NC_018656.1"/>
</dbReference>
<dbReference type="EMBL" id="CP003843">
    <property type="protein sequence ID" value="AFS83558.1"/>
    <property type="molecule type" value="Genomic_DNA"/>
</dbReference>
<dbReference type="GeneID" id="13698529"/>
<dbReference type="PATRIC" id="fig|1229909.8.peg.1935"/>
<organism evidence="1 2">
    <name type="scientific">Candidatus Nitrosopumilus sediminis</name>
    <dbReference type="NCBI Taxonomy" id="1229909"/>
    <lineage>
        <taxon>Archaea</taxon>
        <taxon>Nitrososphaerota</taxon>
        <taxon>Nitrososphaeria</taxon>
        <taxon>Nitrosopumilales</taxon>
        <taxon>Nitrosopumilaceae</taxon>
        <taxon>Nitrosopumilus</taxon>
    </lineage>
</organism>
<reference evidence="1 2" key="1">
    <citation type="journal article" date="2012" name="J. Bacteriol.">
        <title>Draft Genome Sequence of an Ammonia-Oxidizing Archaeon, "Candidatus Nitrosopumilus sediminis" AR2, from Svalbard in the Arctic Circle.</title>
        <authorList>
            <person name="Park S.J."/>
            <person name="Kim J.G."/>
            <person name="Jung M.Y."/>
            <person name="Kim S.J."/>
            <person name="Cha I.T."/>
            <person name="Ghai R."/>
            <person name="Martin-Cuadrado A.B."/>
            <person name="Rodriguez-Valera F."/>
            <person name="Rhee S.K."/>
        </authorList>
    </citation>
    <scope>NUCLEOTIDE SEQUENCE [LARGE SCALE GENOMIC DNA]</scope>
    <source>
        <strain evidence="1 2">AR2</strain>
    </source>
</reference>
<sequence length="103" mass="11945">MNPLFQLSTRSYEKEIPIVRQALADLETECNIHNGYKIGDSFEKFGWTFFNIQISEELTKIIEESGMMKGALGRKIEEQMTNFMGHYLETKGSKVRIKMINYG</sequence>
<dbReference type="OrthoDB" id="9991at2157"/>
<evidence type="ECO:0000313" key="1">
    <source>
        <dbReference type="EMBL" id="AFS83558.1"/>
    </source>
</evidence>
<dbReference type="Proteomes" id="UP000006100">
    <property type="component" value="Chromosome"/>
</dbReference>
<dbReference type="eggNOG" id="arCOG08729">
    <property type="taxonomic scope" value="Archaea"/>
</dbReference>